<accession>K5D0T9</accession>
<organism evidence="1 2">
    <name type="scientific">Rhodopirellula baltica SH28</name>
    <dbReference type="NCBI Taxonomy" id="993517"/>
    <lineage>
        <taxon>Bacteria</taxon>
        <taxon>Pseudomonadati</taxon>
        <taxon>Planctomycetota</taxon>
        <taxon>Planctomycetia</taxon>
        <taxon>Pirellulales</taxon>
        <taxon>Pirellulaceae</taxon>
        <taxon>Rhodopirellula</taxon>
    </lineage>
</organism>
<proteinExistence type="predicted"/>
<dbReference type="AlphaFoldDB" id="K5D0T9"/>
<dbReference type="PATRIC" id="fig|993517.3.peg.5024"/>
<comment type="caution">
    <text evidence="1">The sequence shown here is derived from an EMBL/GenBank/DDBJ whole genome shotgun (WGS) entry which is preliminary data.</text>
</comment>
<protein>
    <submittedName>
        <fullName evidence="1">Uncharacterized protein</fullName>
    </submittedName>
</protein>
<dbReference type="EMBL" id="AMCW01000134">
    <property type="protein sequence ID" value="EKK00102.1"/>
    <property type="molecule type" value="Genomic_DNA"/>
</dbReference>
<evidence type="ECO:0000313" key="2">
    <source>
        <dbReference type="Proteomes" id="UP000007993"/>
    </source>
</evidence>
<gene>
    <name evidence="1" type="ORF">RBSH_04625</name>
</gene>
<dbReference type="Proteomes" id="UP000007993">
    <property type="component" value="Unassembled WGS sequence"/>
</dbReference>
<evidence type="ECO:0000313" key="1">
    <source>
        <dbReference type="EMBL" id="EKK00102.1"/>
    </source>
</evidence>
<name>K5D0T9_RHOBT</name>
<reference evidence="1 2" key="1">
    <citation type="journal article" date="2013" name="Mar. Genomics">
        <title>Expression of sulfatases in Rhodopirellula baltica and the diversity of sulfatases in the genus Rhodopirellula.</title>
        <authorList>
            <person name="Wegner C.E."/>
            <person name="Richter-Heitmann T."/>
            <person name="Klindworth A."/>
            <person name="Klockow C."/>
            <person name="Richter M."/>
            <person name="Achstetter T."/>
            <person name="Glockner F.O."/>
            <person name="Harder J."/>
        </authorList>
    </citation>
    <scope>NUCLEOTIDE SEQUENCE [LARGE SCALE GENOMIC DNA]</scope>
    <source>
        <strain evidence="1 2">SH28</strain>
    </source>
</reference>
<sequence>MGHVFAFPVSNRGAVTLDSLGFRPEGFCATASQQSRGAATGGSHTLSIAIAPPPISAGRTRRRGYLFMSIFS</sequence>